<sequence>MRHSRPIVCAAVALATASTVLATPAVAAPAGENYVALGDSYASGVGTREYFGDSGDCLRSPKAYPQLWADSHHVADFAFAACSGAVTDDVNTQQLGRLNAGTTLVTVSIGGNDIGFADVVTKCLLGTDAGCDSAVGGGEEKARKELPGKLDATYANIRRAAPNAKVVVIGYPRLNELGACSVPGYSERKRKRLNAGADLLAGVISERANAAGFTYADTRDAFAGHGVCSSNEWINGPSNPLVESFHPDIDGHAQAYLPTLNGIINRP</sequence>
<dbReference type="PANTHER" id="PTHR37981">
    <property type="entry name" value="LIPASE 2"/>
    <property type="match status" value="1"/>
</dbReference>
<dbReference type="Pfam" id="PF13472">
    <property type="entry name" value="Lipase_GDSL_2"/>
    <property type="match status" value="1"/>
</dbReference>
<dbReference type="RefSeq" id="WP_184727806.1">
    <property type="nucleotide sequence ID" value="NZ_JACHIW010000001.1"/>
</dbReference>
<feature type="active site" description="Nucleophile" evidence="1">
    <location>
        <position position="40"/>
    </location>
</feature>
<feature type="disulfide bond" evidence="2">
    <location>
        <begin position="57"/>
        <end position="82"/>
    </location>
</feature>
<accession>A0A840Q9V6</accession>
<dbReference type="GO" id="GO:0019433">
    <property type="term" value="P:triglyceride catabolic process"/>
    <property type="evidence" value="ECO:0007669"/>
    <property type="project" value="TreeGrafter"/>
</dbReference>
<protein>
    <submittedName>
        <fullName evidence="5">Lysophospholipase L1-like esterase</fullName>
    </submittedName>
</protein>
<dbReference type="InterPro" id="IPR037460">
    <property type="entry name" value="SEST-like"/>
</dbReference>
<dbReference type="GO" id="GO:0004806">
    <property type="term" value="F:triacylglycerol lipase activity"/>
    <property type="evidence" value="ECO:0007669"/>
    <property type="project" value="TreeGrafter"/>
</dbReference>
<evidence type="ECO:0000256" key="2">
    <source>
        <dbReference type="PIRSR" id="PIRSR637460-2"/>
    </source>
</evidence>
<feature type="chain" id="PRO_5032297727" evidence="3">
    <location>
        <begin position="28"/>
        <end position="267"/>
    </location>
</feature>
<keyword evidence="2" id="KW-1015">Disulfide bond</keyword>
<keyword evidence="3" id="KW-0732">Signal</keyword>
<dbReference type="Proteomes" id="UP000584374">
    <property type="component" value="Unassembled WGS sequence"/>
</dbReference>
<dbReference type="SUPFAM" id="SSF52266">
    <property type="entry name" value="SGNH hydrolase"/>
    <property type="match status" value="1"/>
</dbReference>
<dbReference type="AlphaFoldDB" id="A0A840Q9V6"/>
<comment type="caution">
    <text evidence="5">The sequence shown here is derived from an EMBL/GenBank/DDBJ whole genome shotgun (WGS) entry which is preliminary data.</text>
</comment>
<dbReference type="CDD" id="cd01823">
    <property type="entry name" value="SEST_like"/>
    <property type="match status" value="1"/>
</dbReference>
<feature type="disulfide bond" evidence="2">
    <location>
        <begin position="123"/>
        <end position="131"/>
    </location>
</feature>
<feature type="domain" description="SGNH hydrolase-type esterase" evidence="4">
    <location>
        <begin position="36"/>
        <end position="253"/>
    </location>
</feature>
<gene>
    <name evidence="5" type="ORF">BJ970_004261</name>
</gene>
<evidence type="ECO:0000259" key="4">
    <source>
        <dbReference type="Pfam" id="PF13472"/>
    </source>
</evidence>
<feature type="active site" evidence="1">
    <location>
        <position position="246"/>
    </location>
</feature>
<keyword evidence="6" id="KW-1185">Reference proteome</keyword>
<evidence type="ECO:0000313" key="6">
    <source>
        <dbReference type="Proteomes" id="UP000584374"/>
    </source>
</evidence>
<dbReference type="PANTHER" id="PTHR37981:SF1">
    <property type="entry name" value="SGNH HYDROLASE-TYPE ESTERASE DOMAIN-CONTAINING PROTEIN"/>
    <property type="match status" value="1"/>
</dbReference>
<dbReference type="Gene3D" id="3.40.50.1110">
    <property type="entry name" value="SGNH hydrolase"/>
    <property type="match status" value="1"/>
</dbReference>
<evidence type="ECO:0000256" key="3">
    <source>
        <dbReference type="SAM" id="SignalP"/>
    </source>
</evidence>
<dbReference type="InterPro" id="IPR013830">
    <property type="entry name" value="SGNH_hydro"/>
</dbReference>
<proteinExistence type="predicted"/>
<dbReference type="EMBL" id="JACHIW010000001">
    <property type="protein sequence ID" value="MBB5156727.1"/>
    <property type="molecule type" value="Genomic_DNA"/>
</dbReference>
<organism evidence="5 6">
    <name type="scientific">Saccharopolyspora phatthalungensis</name>
    <dbReference type="NCBI Taxonomy" id="664693"/>
    <lineage>
        <taxon>Bacteria</taxon>
        <taxon>Bacillati</taxon>
        <taxon>Actinomycetota</taxon>
        <taxon>Actinomycetes</taxon>
        <taxon>Pseudonocardiales</taxon>
        <taxon>Pseudonocardiaceae</taxon>
        <taxon>Saccharopolyspora</taxon>
    </lineage>
</organism>
<evidence type="ECO:0000313" key="5">
    <source>
        <dbReference type="EMBL" id="MBB5156727.1"/>
    </source>
</evidence>
<dbReference type="InterPro" id="IPR036514">
    <property type="entry name" value="SGNH_hydro_sf"/>
</dbReference>
<evidence type="ECO:0000256" key="1">
    <source>
        <dbReference type="PIRSR" id="PIRSR637460-1"/>
    </source>
</evidence>
<feature type="signal peptide" evidence="3">
    <location>
        <begin position="1"/>
        <end position="27"/>
    </location>
</feature>
<name>A0A840Q9V6_9PSEU</name>
<reference evidence="5 6" key="1">
    <citation type="submission" date="2020-08" db="EMBL/GenBank/DDBJ databases">
        <title>Sequencing the genomes of 1000 actinobacteria strains.</title>
        <authorList>
            <person name="Klenk H.-P."/>
        </authorList>
    </citation>
    <scope>NUCLEOTIDE SEQUENCE [LARGE SCALE GENOMIC DNA]</scope>
    <source>
        <strain evidence="5 6">DSM 45584</strain>
    </source>
</reference>